<comment type="caution">
    <text evidence="1">The sequence shown here is derived from an EMBL/GenBank/DDBJ whole genome shotgun (WGS) entry which is preliminary data.</text>
</comment>
<dbReference type="EMBL" id="CM042018">
    <property type="protein sequence ID" value="KAI3826079.1"/>
    <property type="molecule type" value="Genomic_DNA"/>
</dbReference>
<name>A0ACB9K1C9_9ASTR</name>
<sequence>MRERNDMLIDPTKGRFRGTRALSDLAGGGEDDSNEVDTFINLASKNAVKVAVEFIKLIGSLDRTASVVSN</sequence>
<evidence type="ECO:0000313" key="1">
    <source>
        <dbReference type="EMBL" id="KAI3826079.1"/>
    </source>
</evidence>
<reference evidence="1 2" key="2">
    <citation type="journal article" date="2022" name="Mol. Ecol. Resour.">
        <title>The genomes of chicory, endive, great burdock and yacon provide insights into Asteraceae paleo-polyploidization history and plant inulin production.</title>
        <authorList>
            <person name="Fan W."/>
            <person name="Wang S."/>
            <person name="Wang H."/>
            <person name="Wang A."/>
            <person name="Jiang F."/>
            <person name="Liu H."/>
            <person name="Zhao H."/>
            <person name="Xu D."/>
            <person name="Zhang Y."/>
        </authorList>
    </citation>
    <scope>NUCLEOTIDE SEQUENCE [LARGE SCALE GENOMIC DNA]</scope>
    <source>
        <strain evidence="2">cv. Yunnan</strain>
        <tissue evidence="1">Leaves</tissue>
    </source>
</reference>
<reference evidence="2" key="1">
    <citation type="journal article" date="2022" name="Mol. Ecol. Resour.">
        <title>The genomes of chicory, endive, great burdock and yacon provide insights into Asteraceae palaeo-polyploidization history and plant inulin production.</title>
        <authorList>
            <person name="Fan W."/>
            <person name="Wang S."/>
            <person name="Wang H."/>
            <person name="Wang A."/>
            <person name="Jiang F."/>
            <person name="Liu H."/>
            <person name="Zhao H."/>
            <person name="Xu D."/>
            <person name="Zhang Y."/>
        </authorList>
    </citation>
    <scope>NUCLEOTIDE SEQUENCE [LARGE SCALE GENOMIC DNA]</scope>
    <source>
        <strain evidence="2">cv. Yunnan</strain>
    </source>
</reference>
<accession>A0ACB9K1C9</accession>
<keyword evidence="2" id="KW-1185">Reference proteome</keyword>
<gene>
    <name evidence="1" type="ORF">L1987_00121</name>
</gene>
<dbReference type="Proteomes" id="UP001056120">
    <property type="component" value="Linkage Group LG01"/>
</dbReference>
<organism evidence="1 2">
    <name type="scientific">Smallanthus sonchifolius</name>
    <dbReference type="NCBI Taxonomy" id="185202"/>
    <lineage>
        <taxon>Eukaryota</taxon>
        <taxon>Viridiplantae</taxon>
        <taxon>Streptophyta</taxon>
        <taxon>Embryophyta</taxon>
        <taxon>Tracheophyta</taxon>
        <taxon>Spermatophyta</taxon>
        <taxon>Magnoliopsida</taxon>
        <taxon>eudicotyledons</taxon>
        <taxon>Gunneridae</taxon>
        <taxon>Pentapetalae</taxon>
        <taxon>asterids</taxon>
        <taxon>campanulids</taxon>
        <taxon>Asterales</taxon>
        <taxon>Asteraceae</taxon>
        <taxon>Asteroideae</taxon>
        <taxon>Heliantheae alliance</taxon>
        <taxon>Millerieae</taxon>
        <taxon>Smallanthus</taxon>
    </lineage>
</organism>
<protein>
    <submittedName>
        <fullName evidence="1">Uncharacterized protein</fullName>
    </submittedName>
</protein>
<proteinExistence type="predicted"/>
<evidence type="ECO:0000313" key="2">
    <source>
        <dbReference type="Proteomes" id="UP001056120"/>
    </source>
</evidence>